<organism evidence="8 9">
    <name type="scientific">Gigaspora rosea</name>
    <dbReference type="NCBI Taxonomy" id="44941"/>
    <lineage>
        <taxon>Eukaryota</taxon>
        <taxon>Fungi</taxon>
        <taxon>Fungi incertae sedis</taxon>
        <taxon>Mucoromycota</taxon>
        <taxon>Glomeromycotina</taxon>
        <taxon>Glomeromycetes</taxon>
        <taxon>Diversisporales</taxon>
        <taxon>Gigasporaceae</taxon>
        <taxon>Gigaspora</taxon>
    </lineage>
</organism>
<protein>
    <recommendedName>
        <fullName evidence="10">Stress response RCI peptide</fullName>
    </recommendedName>
</protein>
<evidence type="ECO:0000256" key="7">
    <source>
        <dbReference type="SAM" id="Phobius"/>
    </source>
</evidence>
<evidence type="ECO:0000256" key="2">
    <source>
        <dbReference type="ARBA" id="ARBA00009530"/>
    </source>
</evidence>
<dbReference type="Pfam" id="PF01679">
    <property type="entry name" value="Pmp3"/>
    <property type="match status" value="1"/>
</dbReference>
<evidence type="ECO:0000256" key="4">
    <source>
        <dbReference type="ARBA" id="ARBA00022989"/>
    </source>
</evidence>
<evidence type="ECO:0000313" key="9">
    <source>
        <dbReference type="Proteomes" id="UP000266673"/>
    </source>
</evidence>
<keyword evidence="5 7" id="KW-0472">Membrane</keyword>
<sequence>MAEYSSYDVLAMVVSFFLPPVGVFMKRGCHADFCISILLTILGHIPGIIYAFYIIYKYRDDAANPNRNPNRNRDAGNVYQNQNQNQPSVAIPIDDGHTTASRQNEKSMYQSPGDQIPTQPTKELPPSSKFPESVVHKNIPKTKSPGPHYGTHTIEDSDPNRYKR</sequence>
<dbReference type="PANTHER" id="PTHR21659:SF42">
    <property type="entry name" value="UPF0057 MEMBRANE PROTEIN ZK632.10-RELATED"/>
    <property type="match status" value="1"/>
</dbReference>
<evidence type="ECO:0008006" key="10">
    <source>
        <dbReference type="Google" id="ProtNLM"/>
    </source>
</evidence>
<feature type="compositionally biased region" description="Basic and acidic residues" evidence="6">
    <location>
        <begin position="153"/>
        <end position="164"/>
    </location>
</feature>
<feature type="transmembrane region" description="Helical" evidence="7">
    <location>
        <begin position="37"/>
        <end position="56"/>
    </location>
</feature>
<keyword evidence="4 7" id="KW-1133">Transmembrane helix</keyword>
<dbReference type="EMBL" id="QKWP01000870">
    <property type="protein sequence ID" value="RIB14034.1"/>
    <property type="molecule type" value="Genomic_DNA"/>
</dbReference>
<dbReference type="GO" id="GO:0016020">
    <property type="term" value="C:membrane"/>
    <property type="evidence" value="ECO:0007669"/>
    <property type="project" value="UniProtKB-SubCell"/>
</dbReference>
<dbReference type="PANTHER" id="PTHR21659">
    <property type="entry name" value="HYDROPHOBIC PROTEIN RCI2 LOW TEMPERATURE AND SALT RESPONSIVE PROTEIN LTI6 -RELATED"/>
    <property type="match status" value="1"/>
</dbReference>
<dbReference type="OrthoDB" id="2802411at2759"/>
<feature type="compositionally biased region" description="Polar residues" evidence="6">
    <location>
        <begin position="78"/>
        <end position="88"/>
    </location>
</feature>
<feature type="transmembrane region" description="Helical" evidence="7">
    <location>
        <begin position="6"/>
        <end position="25"/>
    </location>
</feature>
<feature type="region of interest" description="Disordered" evidence="6">
    <location>
        <begin position="64"/>
        <end position="164"/>
    </location>
</feature>
<gene>
    <name evidence="8" type="ORF">C2G38_2144264</name>
</gene>
<evidence type="ECO:0000313" key="8">
    <source>
        <dbReference type="EMBL" id="RIB14034.1"/>
    </source>
</evidence>
<accession>A0A397UUX1</accession>
<dbReference type="STRING" id="44941.A0A397UUX1"/>
<evidence type="ECO:0000256" key="3">
    <source>
        <dbReference type="ARBA" id="ARBA00022692"/>
    </source>
</evidence>
<reference evidence="8 9" key="1">
    <citation type="submission" date="2018-06" db="EMBL/GenBank/DDBJ databases">
        <title>Comparative genomics reveals the genomic features of Rhizophagus irregularis, R. cerebriforme, R. diaphanum and Gigaspora rosea, and their symbiotic lifestyle signature.</title>
        <authorList>
            <person name="Morin E."/>
            <person name="San Clemente H."/>
            <person name="Chen E.C.H."/>
            <person name="De La Providencia I."/>
            <person name="Hainaut M."/>
            <person name="Kuo A."/>
            <person name="Kohler A."/>
            <person name="Murat C."/>
            <person name="Tang N."/>
            <person name="Roy S."/>
            <person name="Loubradou J."/>
            <person name="Henrissat B."/>
            <person name="Grigoriev I.V."/>
            <person name="Corradi N."/>
            <person name="Roux C."/>
            <person name="Martin F.M."/>
        </authorList>
    </citation>
    <scope>NUCLEOTIDE SEQUENCE [LARGE SCALE GENOMIC DNA]</scope>
    <source>
        <strain evidence="8 9">DAOM 194757</strain>
    </source>
</reference>
<proteinExistence type="inferred from homology"/>
<evidence type="ECO:0000256" key="1">
    <source>
        <dbReference type="ARBA" id="ARBA00004370"/>
    </source>
</evidence>
<comment type="caution">
    <text evidence="8">The sequence shown here is derived from an EMBL/GenBank/DDBJ whole genome shotgun (WGS) entry which is preliminary data.</text>
</comment>
<dbReference type="PROSITE" id="PS01309">
    <property type="entry name" value="UPF0057"/>
    <property type="match status" value="1"/>
</dbReference>
<keyword evidence="9" id="KW-1185">Reference proteome</keyword>
<comment type="subcellular location">
    <subcellularLocation>
        <location evidence="1">Membrane</location>
    </subcellularLocation>
</comment>
<feature type="compositionally biased region" description="Polar residues" evidence="6">
    <location>
        <begin position="98"/>
        <end position="121"/>
    </location>
</feature>
<dbReference type="AlphaFoldDB" id="A0A397UUX1"/>
<comment type="similarity">
    <text evidence="2">Belongs to the UPF0057 (PMP3) family.</text>
</comment>
<dbReference type="Proteomes" id="UP000266673">
    <property type="component" value="Unassembled WGS sequence"/>
</dbReference>
<keyword evidence="3 7" id="KW-0812">Transmembrane</keyword>
<name>A0A397UUX1_9GLOM</name>
<evidence type="ECO:0000256" key="5">
    <source>
        <dbReference type="ARBA" id="ARBA00023136"/>
    </source>
</evidence>
<dbReference type="InterPro" id="IPR000612">
    <property type="entry name" value="PMP3"/>
</dbReference>
<evidence type="ECO:0000256" key="6">
    <source>
        <dbReference type="SAM" id="MobiDB-lite"/>
    </source>
</evidence>